<evidence type="ECO:0000256" key="4">
    <source>
        <dbReference type="ARBA" id="ARBA00022989"/>
    </source>
</evidence>
<gene>
    <name evidence="7" type="ORF">FC96_GL001303</name>
</gene>
<dbReference type="GO" id="GO:0009234">
    <property type="term" value="P:menaquinone biosynthetic process"/>
    <property type="evidence" value="ECO:0007669"/>
    <property type="project" value="TreeGrafter"/>
</dbReference>
<protein>
    <submittedName>
        <fullName evidence="7">1,4-dihydroxy-2-naphthoate octaprenyltransferase</fullName>
    </submittedName>
</protein>
<dbReference type="GO" id="GO:0004659">
    <property type="term" value="F:prenyltransferase activity"/>
    <property type="evidence" value="ECO:0007669"/>
    <property type="project" value="InterPro"/>
</dbReference>
<sequence>MARMSIHDTLFMRLFGGKLGMSVSVFLELVEAKAKIASVFPFFMGLFYANTVFHHVNWPLMGLFFVAMLLFNMAVDAHDNYSDYRHATAEADEWKQQTNIIGVHHLSLGLIRWLIILFAGTAALIGIVMVALTGWPLLVMGMFCFAVGYFYAAGPRPISTTPFGEVTSGLTMGFVICLITVYLNLPANQTLTWTVFWQVLLVSGLAVFAISNIMLANNLSDADEDRLLKRKTIVYYVGKPAMLKVFSWSYVLGYGCLIVSVVLHLLPWFSLLVLLSAPIVLKNTRYFLAKQVKKETFKYAVQNALVIALFSIISGVLGMVFN</sequence>
<keyword evidence="5 6" id="KW-0472">Membrane</keyword>
<feature type="transmembrane region" description="Helical" evidence="6">
    <location>
        <begin position="166"/>
        <end position="183"/>
    </location>
</feature>
<evidence type="ECO:0000256" key="2">
    <source>
        <dbReference type="ARBA" id="ARBA00022679"/>
    </source>
</evidence>
<dbReference type="GO" id="GO:0016020">
    <property type="term" value="C:membrane"/>
    <property type="evidence" value="ECO:0007669"/>
    <property type="project" value="UniProtKB-SubCell"/>
</dbReference>
<comment type="caution">
    <text evidence="7">The sequence shown here is derived from an EMBL/GenBank/DDBJ whole genome shotgun (WGS) entry which is preliminary data.</text>
</comment>
<dbReference type="PIRSF" id="PIRSF005355">
    <property type="entry name" value="UBIAD1"/>
    <property type="match status" value="1"/>
</dbReference>
<evidence type="ECO:0000313" key="7">
    <source>
        <dbReference type="EMBL" id="KRK48982.1"/>
    </source>
</evidence>
<feature type="transmembrane region" description="Helical" evidence="6">
    <location>
        <begin position="268"/>
        <end position="288"/>
    </location>
</feature>
<reference evidence="7 8" key="1">
    <citation type="journal article" date="2015" name="Genome Announc.">
        <title>Expanding the biotechnology potential of lactobacilli through comparative genomics of 213 strains and associated genera.</title>
        <authorList>
            <person name="Sun Z."/>
            <person name="Harris H.M."/>
            <person name="McCann A."/>
            <person name="Guo C."/>
            <person name="Argimon S."/>
            <person name="Zhang W."/>
            <person name="Yang X."/>
            <person name="Jeffery I.B."/>
            <person name="Cooney J.C."/>
            <person name="Kagawa T.F."/>
            <person name="Liu W."/>
            <person name="Song Y."/>
            <person name="Salvetti E."/>
            <person name="Wrobel A."/>
            <person name="Rasinkangas P."/>
            <person name="Parkhill J."/>
            <person name="Rea M.C."/>
            <person name="O'Sullivan O."/>
            <person name="Ritari J."/>
            <person name="Douillard F.P."/>
            <person name="Paul Ross R."/>
            <person name="Yang R."/>
            <person name="Briner A.E."/>
            <person name="Felis G.E."/>
            <person name="de Vos W.M."/>
            <person name="Barrangou R."/>
            <person name="Klaenhammer T.R."/>
            <person name="Caufield P.W."/>
            <person name="Cui Y."/>
            <person name="Zhang H."/>
            <person name="O'Toole P.W."/>
        </authorList>
    </citation>
    <scope>NUCLEOTIDE SEQUENCE [LARGE SCALE GENOMIC DNA]</scope>
    <source>
        <strain evidence="7 8">JCM 15530</strain>
    </source>
</reference>
<dbReference type="STRING" id="1302272.FC96_GL001303"/>
<evidence type="ECO:0000256" key="5">
    <source>
        <dbReference type="ARBA" id="ARBA00023136"/>
    </source>
</evidence>
<dbReference type="NCBIfam" id="NF004752">
    <property type="entry name" value="PRK06080.1-4"/>
    <property type="match status" value="1"/>
</dbReference>
<dbReference type="Pfam" id="PF01040">
    <property type="entry name" value="UbiA"/>
    <property type="match status" value="1"/>
</dbReference>
<dbReference type="InterPro" id="IPR026046">
    <property type="entry name" value="UBIAD1"/>
</dbReference>
<keyword evidence="8" id="KW-1185">Reference proteome</keyword>
<dbReference type="AlphaFoldDB" id="A0A0R1HRB0"/>
<evidence type="ECO:0000256" key="1">
    <source>
        <dbReference type="ARBA" id="ARBA00004141"/>
    </source>
</evidence>
<evidence type="ECO:0000256" key="3">
    <source>
        <dbReference type="ARBA" id="ARBA00022692"/>
    </source>
</evidence>
<dbReference type="GO" id="GO:0042371">
    <property type="term" value="P:vitamin K biosynthetic process"/>
    <property type="evidence" value="ECO:0007669"/>
    <property type="project" value="TreeGrafter"/>
</dbReference>
<feature type="transmembrane region" description="Helical" evidence="6">
    <location>
        <begin position="300"/>
        <end position="321"/>
    </location>
</feature>
<feature type="transmembrane region" description="Helical" evidence="6">
    <location>
        <begin position="137"/>
        <end position="154"/>
    </location>
</feature>
<keyword evidence="2 7" id="KW-0808">Transferase</keyword>
<comment type="subcellular location">
    <subcellularLocation>
        <location evidence="1">Membrane</location>
        <topology evidence="1">Multi-pass membrane protein</topology>
    </subcellularLocation>
</comment>
<dbReference type="PANTHER" id="PTHR13929:SF0">
    <property type="entry name" value="UBIA PRENYLTRANSFERASE DOMAIN-CONTAINING PROTEIN 1"/>
    <property type="match status" value="1"/>
</dbReference>
<accession>A0A0R1HRB0</accession>
<feature type="transmembrane region" description="Helical" evidence="6">
    <location>
        <begin position="110"/>
        <end position="131"/>
    </location>
</feature>
<dbReference type="InterPro" id="IPR000537">
    <property type="entry name" value="UbiA_prenyltransferase"/>
</dbReference>
<keyword evidence="3 6" id="KW-0812">Transmembrane</keyword>
<evidence type="ECO:0000256" key="6">
    <source>
        <dbReference type="SAM" id="Phobius"/>
    </source>
</evidence>
<name>A0A0R1HRB0_9LACO</name>
<feature type="transmembrane region" description="Helical" evidence="6">
    <location>
        <begin position="56"/>
        <end position="75"/>
    </location>
</feature>
<dbReference type="CDD" id="cd13962">
    <property type="entry name" value="PT_UbiA_UBIAD1"/>
    <property type="match status" value="1"/>
</dbReference>
<evidence type="ECO:0000313" key="8">
    <source>
        <dbReference type="Proteomes" id="UP000050911"/>
    </source>
</evidence>
<proteinExistence type="predicted"/>
<feature type="transmembrane region" description="Helical" evidence="6">
    <location>
        <begin position="195"/>
        <end position="220"/>
    </location>
</feature>
<organism evidence="7 8">
    <name type="scientific">Secundilactobacillus kimchicus JCM 15530</name>
    <dbReference type="NCBI Taxonomy" id="1302272"/>
    <lineage>
        <taxon>Bacteria</taxon>
        <taxon>Bacillati</taxon>
        <taxon>Bacillota</taxon>
        <taxon>Bacilli</taxon>
        <taxon>Lactobacillales</taxon>
        <taxon>Lactobacillaceae</taxon>
        <taxon>Secundilactobacillus</taxon>
    </lineage>
</organism>
<keyword evidence="4 6" id="KW-1133">Transmembrane helix</keyword>
<dbReference type="Proteomes" id="UP000050911">
    <property type="component" value="Unassembled WGS sequence"/>
</dbReference>
<dbReference type="PANTHER" id="PTHR13929">
    <property type="entry name" value="1,4-DIHYDROXY-2-NAPHTHOATE OCTAPRENYLTRANSFERASE"/>
    <property type="match status" value="1"/>
</dbReference>
<dbReference type="PATRIC" id="fig|1302272.5.peg.1313"/>
<dbReference type="EMBL" id="AZCX01000002">
    <property type="protein sequence ID" value="KRK48982.1"/>
    <property type="molecule type" value="Genomic_DNA"/>
</dbReference>